<gene>
    <name evidence="2" type="ORF">SMN809_LOCUS56189</name>
</gene>
<dbReference type="Proteomes" id="UP000676336">
    <property type="component" value="Unassembled WGS sequence"/>
</dbReference>
<evidence type="ECO:0000313" key="2">
    <source>
        <dbReference type="EMBL" id="CAF4989197.1"/>
    </source>
</evidence>
<feature type="transmembrane region" description="Helical" evidence="1">
    <location>
        <begin position="6"/>
        <end position="29"/>
    </location>
</feature>
<dbReference type="EMBL" id="CAJOBI010200210">
    <property type="protein sequence ID" value="CAF4989197.1"/>
    <property type="molecule type" value="Genomic_DNA"/>
</dbReference>
<name>A0A8S3D7W9_9BILA</name>
<evidence type="ECO:0000256" key="1">
    <source>
        <dbReference type="SAM" id="Phobius"/>
    </source>
</evidence>
<accession>A0A8S3D7W9</accession>
<protein>
    <submittedName>
        <fullName evidence="2">Uncharacterized protein</fullName>
    </submittedName>
</protein>
<organism evidence="2 3">
    <name type="scientific">Rotaria magnacalcarata</name>
    <dbReference type="NCBI Taxonomy" id="392030"/>
    <lineage>
        <taxon>Eukaryota</taxon>
        <taxon>Metazoa</taxon>
        <taxon>Spiralia</taxon>
        <taxon>Gnathifera</taxon>
        <taxon>Rotifera</taxon>
        <taxon>Eurotatoria</taxon>
        <taxon>Bdelloidea</taxon>
        <taxon>Philodinida</taxon>
        <taxon>Philodinidae</taxon>
        <taxon>Rotaria</taxon>
    </lineage>
</organism>
<keyword evidence="1" id="KW-1133">Transmembrane helix</keyword>
<reference evidence="2" key="1">
    <citation type="submission" date="2021-02" db="EMBL/GenBank/DDBJ databases">
        <authorList>
            <person name="Nowell W R."/>
        </authorList>
    </citation>
    <scope>NUCLEOTIDE SEQUENCE</scope>
</reference>
<keyword evidence="1" id="KW-0472">Membrane</keyword>
<proteinExistence type="predicted"/>
<dbReference type="AlphaFoldDB" id="A0A8S3D7W9"/>
<sequence>MSLNTLDIVAAALSLGGGFLKFLTNFIAVSISSL</sequence>
<keyword evidence="1" id="KW-0812">Transmembrane</keyword>
<comment type="caution">
    <text evidence="2">The sequence shown here is derived from an EMBL/GenBank/DDBJ whole genome shotgun (WGS) entry which is preliminary data.</text>
</comment>
<feature type="non-terminal residue" evidence="2">
    <location>
        <position position="34"/>
    </location>
</feature>
<evidence type="ECO:0000313" key="3">
    <source>
        <dbReference type="Proteomes" id="UP000676336"/>
    </source>
</evidence>